<dbReference type="Proteomes" id="UP000494363">
    <property type="component" value="Unassembled WGS sequence"/>
</dbReference>
<evidence type="ECO:0008006" key="4">
    <source>
        <dbReference type="Google" id="ProtNLM"/>
    </source>
</evidence>
<protein>
    <recommendedName>
        <fullName evidence="4">Copper-sensing transcriptional repressor CsoR</fullName>
    </recommendedName>
</protein>
<evidence type="ECO:0000313" key="2">
    <source>
        <dbReference type="EMBL" id="CAB3748453.1"/>
    </source>
</evidence>
<gene>
    <name evidence="2" type="ORF">LMG29542_00668</name>
</gene>
<dbReference type="InterPro" id="IPR003735">
    <property type="entry name" value="Metal_Tscrpt_repr"/>
</dbReference>
<proteinExistence type="inferred from homology"/>
<evidence type="ECO:0000256" key="1">
    <source>
        <dbReference type="ARBA" id="ARBA00005260"/>
    </source>
</evidence>
<dbReference type="GO" id="GO:0045892">
    <property type="term" value="P:negative regulation of DNA-templated transcription"/>
    <property type="evidence" value="ECO:0007669"/>
    <property type="project" value="UniProtKB-ARBA"/>
</dbReference>
<comment type="similarity">
    <text evidence="1">Belongs to the FrmR/RcnR family.</text>
</comment>
<dbReference type="GO" id="GO:0046872">
    <property type="term" value="F:metal ion binding"/>
    <property type="evidence" value="ECO:0007669"/>
    <property type="project" value="InterPro"/>
</dbReference>
<dbReference type="CDD" id="cd10154">
    <property type="entry name" value="NreA-like_DUF156"/>
    <property type="match status" value="1"/>
</dbReference>
<name>A0A6J5D3E0_9BURK</name>
<dbReference type="GO" id="GO:0003677">
    <property type="term" value="F:DNA binding"/>
    <property type="evidence" value="ECO:0007669"/>
    <property type="project" value="InterPro"/>
</dbReference>
<dbReference type="PANTHER" id="PTHR33677">
    <property type="entry name" value="TRANSCRIPTIONAL REPRESSOR FRMR-RELATED"/>
    <property type="match status" value="1"/>
</dbReference>
<dbReference type="Pfam" id="PF02583">
    <property type="entry name" value="Trns_repr_metal"/>
    <property type="match status" value="1"/>
</dbReference>
<dbReference type="RefSeq" id="WP_175225034.1">
    <property type="nucleotide sequence ID" value="NZ_JBHLTK010000103.1"/>
</dbReference>
<dbReference type="Gene3D" id="1.20.58.1000">
    <property type="entry name" value="Metal-sensitive repressor, helix protomer"/>
    <property type="match status" value="1"/>
</dbReference>
<dbReference type="InterPro" id="IPR038390">
    <property type="entry name" value="Metal_Tscrpt_repr_sf"/>
</dbReference>
<sequence>MSKSHQSHPDIVLRLKRAEGHLRSTVAMIEAGRNCVEIAQQLHAIEKAIINAKKAFIHDHVDHCIRLQADDDGESAKVALSEFKEISKYL</sequence>
<keyword evidence="3" id="KW-1185">Reference proteome</keyword>
<reference evidence="2 3" key="1">
    <citation type="submission" date="2020-04" db="EMBL/GenBank/DDBJ databases">
        <authorList>
            <person name="De Canck E."/>
        </authorList>
    </citation>
    <scope>NUCLEOTIDE SEQUENCE [LARGE SCALE GENOMIC DNA]</scope>
    <source>
        <strain evidence="2 3">LMG 29542</strain>
    </source>
</reference>
<accession>A0A6J5D3E0</accession>
<organism evidence="2 3">
    <name type="scientific">Paraburkholderia humisilvae</name>
    <dbReference type="NCBI Taxonomy" id="627669"/>
    <lineage>
        <taxon>Bacteria</taxon>
        <taxon>Pseudomonadati</taxon>
        <taxon>Pseudomonadota</taxon>
        <taxon>Betaproteobacteria</taxon>
        <taxon>Burkholderiales</taxon>
        <taxon>Burkholderiaceae</taxon>
        <taxon>Paraburkholderia</taxon>
    </lineage>
</organism>
<evidence type="ECO:0000313" key="3">
    <source>
        <dbReference type="Proteomes" id="UP000494363"/>
    </source>
</evidence>
<dbReference type="AlphaFoldDB" id="A0A6J5D3E0"/>
<dbReference type="EMBL" id="CADIKH010000003">
    <property type="protein sequence ID" value="CAB3748453.1"/>
    <property type="molecule type" value="Genomic_DNA"/>
</dbReference>